<dbReference type="RefSeq" id="WP_189649802.1">
    <property type="nucleotide sequence ID" value="NZ_BMRC01000011.1"/>
</dbReference>
<comment type="caution">
    <text evidence="4">The sequence shown here is derived from an EMBL/GenBank/DDBJ whole genome shotgun (WGS) entry which is preliminary data.</text>
</comment>
<feature type="region of interest" description="Disordered" evidence="1">
    <location>
        <begin position="25"/>
        <end position="53"/>
    </location>
</feature>
<keyword evidence="2" id="KW-0732">Signal</keyword>
<sequence length="342" mass="35755">MRAYGRGKVLALAVGVLAAAAACTGPAQKSPAPPTGKAAVTGSATPSPTGPAPVVTREEAAEAFSSILATDDVLRVQSDVPGRLGLAVELTRDGQFPLTQAAYQSTDNRPPRYTWGSPTFYVPRAPQQGQPPWFTALVTRNGQPTLLTFAKVEDWQLSSAAQLLPGQKAPQVRLDADGYASAVAPDDKSVTISPQYMGPVHASVAETGAAGVTAGLLADGPYTTDVAEQIATDREKAKKDGFSYDSIFSADNWPVYALRTDDGGALIQYSLSRNTSTRTVANNTYIIPVPPEAGWAISGSSVRRSLKLTEIHQYASAVPPLTAPAAARVIAHDGALTRAIGE</sequence>
<dbReference type="EMBL" id="JBHMEI010000005">
    <property type="protein sequence ID" value="MFB9201630.1"/>
    <property type="molecule type" value="Genomic_DNA"/>
</dbReference>
<accession>A0ABV5IAT2</accession>
<dbReference type="Pfam" id="PF26366">
    <property type="entry name" value="DUF8094"/>
    <property type="match status" value="1"/>
</dbReference>
<dbReference type="PROSITE" id="PS51257">
    <property type="entry name" value="PROKAR_LIPOPROTEIN"/>
    <property type="match status" value="1"/>
</dbReference>
<organism evidence="4 5">
    <name type="scientific">Nonomuraea spiralis</name>
    <dbReference type="NCBI Taxonomy" id="46182"/>
    <lineage>
        <taxon>Bacteria</taxon>
        <taxon>Bacillati</taxon>
        <taxon>Actinomycetota</taxon>
        <taxon>Actinomycetes</taxon>
        <taxon>Streptosporangiales</taxon>
        <taxon>Streptosporangiaceae</taxon>
        <taxon>Nonomuraea</taxon>
    </lineage>
</organism>
<evidence type="ECO:0000256" key="1">
    <source>
        <dbReference type="SAM" id="MobiDB-lite"/>
    </source>
</evidence>
<feature type="domain" description="DUF8094" evidence="3">
    <location>
        <begin position="51"/>
        <end position="339"/>
    </location>
</feature>
<evidence type="ECO:0000256" key="2">
    <source>
        <dbReference type="SAM" id="SignalP"/>
    </source>
</evidence>
<evidence type="ECO:0000313" key="4">
    <source>
        <dbReference type="EMBL" id="MFB9201630.1"/>
    </source>
</evidence>
<name>A0ABV5IAT2_9ACTN</name>
<reference evidence="4 5" key="1">
    <citation type="submission" date="2024-09" db="EMBL/GenBank/DDBJ databases">
        <authorList>
            <person name="Sun Q."/>
            <person name="Mori K."/>
        </authorList>
    </citation>
    <scope>NUCLEOTIDE SEQUENCE [LARGE SCALE GENOMIC DNA]</scope>
    <source>
        <strain evidence="4 5">CCM 3426</strain>
    </source>
</reference>
<dbReference type="Proteomes" id="UP001589647">
    <property type="component" value="Unassembled WGS sequence"/>
</dbReference>
<proteinExistence type="predicted"/>
<feature type="signal peptide" evidence="2">
    <location>
        <begin position="1"/>
        <end position="21"/>
    </location>
</feature>
<feature type="chain" id="PRO_5045651345" description="DUF8094 domain-containing protein" evidence="2">
    <location>
        <begin position="22"/>
        <end position="342"/>
    </location>
</feature>
<keyword evidence="5" id="KW-1185">Reference proteome</keyword>
<dbReference type="InterPro" id="IPR058407">
    <property type="entry name" value="DUF8094"/>
</dbReference>
<gene>
    <name evidence="4" type="ORF">ACFFV7_10535</name>
</gene>
<evidence type="ECO:0000259" key="3">
    <source>
        <dbReference type="Pfam" id="PF26366"/>
    </source>
</evidence>
<evidence type="ECO:0000313" key="5">
    <source>
        <dbReference type="Proteomes" id="UP001589647"/>
    </source>
</evidence>
<protein>
    <recommendedName>
        <fullName evidence="3">DUF8094 domain-containing protein</fullName>
    </recommendedName>
</protein>